<reference evidence="2" key="1">
    <citation type="submission" date="2019-11" db="EMBL/GenBank/DDBJ databases">
        <authorList>
            <person name="Feng L."/>
        </authorList>
    </citation>
    <scope>NUCLEOTIDE SEQUENCE</scope>
    <source>
        <strain evidence="2">ElimosumLFYP34</strain>
    </source>
</reference>
<organism evidence="2">
    <name type="scientific">Eubacterium limosum</name>
    <dbReference type="NCBI Taxonomy" id="1736"/>
    <lineage>
        <taxon>Bacteria</taxon>
        <taxon>Bacillati</taxon>
        <taxon>Bacillota</taxon>
        <taxon>Clostridia</taxon>
        <taxon>Eubacteriales</taxon>
        <taxon>Eubacteriaceae</taxon>
        <taxon>Eubacterium</taxon>
    </lineage>
</organism>
<proteinExistence type="predicted"/>
<evidence type="ECO:0000313" key="2">
    <source>
        <dbReference type="EMBL" id="VYU74189.1"/>
    </source>
</evidence>
<sequence>MPENKTIANIIAPMKIQFLRNYAIIGDNLSRCFGLTRYPQHTEHGWLRKLTNIHGTVATIHYSPLEKGEAIKIMSANIKNHRSVYGQGRQNPASEIQSDQTVENAEEALKRIIKREEKVGSMSMVIMPLVESDAEFKKISENVKTQAKQISAMARNMSPLQKEGTQFVWPTYVTNTDKNIVHRQTARLMPLEAFFGGFPFAASGLNDKAGYYLGNDSLGGPVTVDFWKRGESRTNSNRLFCGESGQGKSADMKNCILMEYMLGNKIFILDPQGEYKELALNLDGEWINASGANGKVLNPLEVLRLPKDENEGDEDQLTDLQEHMKVLEVFLKLYLEDITFVQLSLLKEAIEEVYRSFGITWDSDLSKLKSTDYPVFKDIYDYLLNKAEASRKNGDEKRFDDYRDLSLILRDISIGSDSFLWGRHSTLKINADVVSIDTSGLNSSPDNVKSAQYFLLQKYIWQRATRSNKERCNIIYDEAHMIINKRVPQAMVTLSEDMRLARKFEASIWVASHQVNDFIDPEIKLHGAVILDIPTYKFLHGMDGNGLRDVSMLFNLKSSEREVLEKKVRGRALFFCGNERYDLRIKIDDYKFKYFGEAGGR</sequence>
<dbReference type="InterPro" id="IPR043964">
    <property type="entry name" value="P-loop_TraG"/>
</dbReference>
<protein>
    <submittedName>
        <fullName evidence="2">AAA-like domain protein</fullName>
    </submittedName>
</protein>
<dbReference type="Gene3D" id="3.40.50.300">
    <property type="entry name" value="P-loop containing nucleotide triphosphate hydrolases"/>
    <property type="match status" value="1"/>
</dbReference>
<dbReference type="EMBL" id="CACRTR010000023">
    <property type="protein sequence ID" value="VYU74189.1"/>
    <property type="molecule type" value="Genomic_DNA"/>
</dbReference>
<dbReference type="InterPro" id="IPR027417">
    <property type="entry name" value="P-loop_NTPase"/>
</dbReference>
<dbReference type="AlphaFoldDB" id="A0A6N3HE78"/>
<dbReference type="PANTHER" id="PTHR30121">
    <property type="entry name" value="UNCHARACTERIZED PROTEIN YJGR-RELATED"/>
    <property type="match status" value="1"/>
</dbReference>
<evidence type="ECO:0000259" key="1">
    <source>
        <dbReference type="Pfam" id="PF19044"/>
    </source>
</evidence>
<dbReference type="CDD" id="cd01127">
    <property type="entry name" value="TrwB_TraG_TraD_VirD4"/>
    <property type="match status" value="1"/>
</dbReference>
<feature type="domain" description="TraG P-loop" evidence="1">
    <location>
        <begin position="213"/>
        <end position="523"/>
    </location>
</feature>
<name>A0A6N3HE78_EUBLI</name>
<dbReference type="PANTHER" id="PTHR30121:SF11">
    <property type="entry name" value="AAA+ ATPASE DOMAIN-CONTAINING PROTEIN"/>
    <property type="match status" value="1"/>
</dbReference>
<dbReference type="SUPFAM" id="SSF52540">
    <property type="entry name" value="P-loop containing nucleoside triphosphate hydrolases"/>
    <property type="match status" value="1"/>
</dbReference>
<gene>
    <name evidence="2" type="ORF">ELLFYP34_01123</name>
</gene>
<accession>A0A6N3HE78</accession>
<dbReference type="Gene3D" id="1.10.8.730">
    <property type="match status" value="1"/>
</dbReference>
<dbReference type="InterPro" id="IPR051162">
    <property type="entry name" value="T4SS_component"/>
</dbReference>
<dbReference type="Pfam" id="PF19044">
    <property type="entry name" value="P-loop_TraG"/>
    <property type="match status" value="1"/>
</dbReference>